<comment type="caution">
    <text evidence="2">The sequence shown here is derived from an EMBL/GenBank/DDBJ whole genome shotgun (WGS) entry which is preliminary data.</text>
</comment>
<evidence type="ECO:0000259" key="1">
    <source>
        <dbReference type="Pfam" id="PF03478"/>
    </source>
</evidence>
<feature type="domain" description="KIB1-4 beta-propeller" evidence="1">
    <location>
        <begin position="15"/>
        <end position="302"/>
    </location>
</feature>
<name>A0A2P5AE23_TREOI</name>
<accession>A0A2P5AE23</accession>
<dbReference type="EMBL" id="JXTC01000915">
    <property type="protein sequence ID" value="PON34779.1"/>
    <property type="molecule type" value="Genomic_DNA"/>
</dbReference>
<dbReference type="PANTHER" id="PTHR44259:SF107">
    <property type="entry name" value="F-BOX PROTEIN SKIP23-LIKE"/>
    <property type="match status" value="1"/>
</dbReference>
<proteinExistence type="predicted"/>
<evidence type="ECO:0000313" key="2">
    <source>
        <dbReference type="EMBL" id="PON34779.1"/>
    </source>
</evidence>
<dbReference type="STRING" id="63057.A0A2P5AE23"/>
<dbReference type="InterPro" id="IPR005174">
    <property type="entry name" value="KIB1-4_b-propeller"/>
</dbReference>
<dbReference type="InParanoid" id="A0A2P5AE23"/>
<dbReference type="Pfam" id="PF03478">
    <property type="entry name" value="Beta-prop_KIB1-4"/>
    <property type="match status" value="1"/>
</dbReference>
<dbReference type="AlphaFoldDB" id="A0A2P5AE23"/>
<dbReference type="Proteomes" id="UP000237000">
    <property type="component" value="Unassembled WGS sequence"/>
</dbReference>
<gene>
    <name evidence="2" type="ORF">TorRG33x02_352660</name>
</gene>
<keyword evidence="3" id="KW-1185">Reference proteome</keyword>
<organism evidence="2 3">
    <name type="scientific">Trema orientale</name>
    <name type="common">Charcoal tree</name>
    <name type="synonym">Celtis orientalis</name>
    <dbReference type="NCBI Taxonomy" id="63057"/>
    <lineage>
        <taxon>Eukaryota</taxon>
        <taxon>Viridiplantae</taxon>
        <taxon>Streptophyta</taxon>
        <taxon>Embryophyta</taxon>
        <taxon>Tracheophyta</taxon>
        <taxon>Spermatophyta</taxon>
        <taxon>Magnoliopsida</taxon>
        <taxon>eudicotyledons</taxon>
        <taxon>Gunneridae</taxon>
        <taxon>Pentapetalae</taxon>
        <taxon>rosids</taxon>
        <taxon>fabids</taxon>
        <taxon>Rosales</taxon>
        <taxon>Cannabaceae</taxon>
        <taxon>Trema</taxon>
    </lineage>
</organism>
<dbReference type="PANTHER" id="PTHR44259">
    <property type="entry name" value="OS07G0183000 PROTEIN-RELATED"/>
    <property type="match status" value="1"/>
</dbReference>
<dbReference type="OrthoDB" id="1165336at2759"/>
<dbReference type="InterPro" id="IPR050942">
    <property type="entry name" value="F-box_BR-signaling"/>
</dbReference>
<reference evidence="3" key="1">
    <citation type="submission" date="2016-06" db="EMBL/GenBank/DDBJ databases">
        <title>Parallel loss of symbiosis genes in relatives of nitrogen-fixing non-legume Parasponia.</title>
        <authorList>
            <person name="Van Velzen R."/>
            <person name="Holmer R."/>
            <person name="Bu F."/>
            <person name="Rutten L."/>
            <person name="Van Zeijl A."/>
            <person name="Liu W."/>
            <person name="Santuari L."/>
            <person name="Cao Q."/>
            <person name="Sharma T."/>
            <person name="Shen D."/>
            <person name="Roswanjaya Y."/>
            <person name="Wardhani T."/>
            <person name="Kalhor M.S."/>
            <person name="Jansen J."/>
            <person name="Van den Hoogen J."/>
            <person name="Gungor B."/>
            <person name="Hartog M."/>
            <person name="Hontelez J."/>
            <person name="Verver J."/>
            <person name="Yang W.-C."/>
            <person name="Schijlen E."/>
            <person name="Repin R."/>
            <person name="Schilthuizen M."/>
            <person name="Schranz E."/>
            <person name="Heidstra R."/>
            <person name="Miyata K."/>
            <person name="Fedorova E."/>
            <person name="Kohlen W."/>
            <person name="Bisseling T."/>
            <person name="Smit S."/>
            <person name="Geurts R."/>
        </authorList>
    </citation>
    <scope>NUCLEOTIDE SEQUENCE [LARGE SCALE GENOMIC DNA]</scope>
    <source>
        <strain evidence="3">cv. RG33-2</strain>
    </source>
</reference>
<evidence type="ECO:0000313" key="3">
    <source>
        <dbReference type="Proteomes" id="UP000237000"/>
    </source>
</evidence>
<protein>
    <submittedName>
        <fullName evidence="2">Ascorbic acid mannose pathway regulator</fullName>
    </submittedName>
</protein>
<sequence length="337" mass="39152">MLLVPSDEEHTWSIYNVIDDKLLNLKLSLSHEKRFSGSSQGWLVVVNEDHTVTLYKPHFILKDDICDANTSIQLPYLFPPLLDLTPDDDPDPDYGQFLIEVRDYHVWKALITADPVTNPDNCIIVVIYGFQRKMACIIYGKDKTWKEIEYRGMDMVHFKNQIYIVRNNGELISFDPCNGTIELVAHHIEEMLEAMNFNSTTNRYLVESCGELLQIERYVAFHEDGYDRVTKIFRVFKLDFDTTEWIEIKDLGNVSLFIGDNSSISSLATEFNGWQKNCIYFTHDEAGLPTDTNKSCDLGVYNLESESFKLYYNLDSTTFQRMYKRPPIWIIPLPNGY</sequence>